<evidence type="ECO:0000256" key="2">
    <source>
        <dbReference type="ARBA" id="ARBA00022676"/>
    </source>
</evidence>
<dbReference type="RefSeq" id="WP_035070093.1">
    <property type="nucleotide sequence ID" value="NZ_JMIH01000013.1"/>
</dbReference>
<keyword evidence="6 12" id="KW-1133">Transmembrane helix</keyword>
<evidence type="ECO:0000256" key="1">
    <source>
        <dbReference type="ARBA" id="ARBA00004141"/>
    </source>
</evidence>
<evidence type="ECO:0000256" key="9">
    <source>
        <dbReference type="ARBA" id="ARBA00066964"/>
    </source>
</evidence>
<accession>A0A074LN49</accession>
<dbReference type="PANTHER" id="PTHR43867:SF4">
    <property type="entry name" value="BETA-(1-3)-GLUCOSYL TRANSFERASE"/>
    <property type="match status" value="1"/>
</dbReference>
<evidence type="ECO:0000256" key="12">
    <source>
        <dbReference type="SAM" id="Phobius"/>
    </source>
</evidence>
<feature type="transmembrane region" description="Helical" evidence="12">
    <location>
        <begin position="385"/>
        <end position="404"/>
    </location>
</feature>
<evidence type="ECO:0000256" key="5">
    <source>
        <dbReference type="ARBA" id="ARBA00022842"/>
    </source>
</evidence>
<feature type="transmembrane region" description="Helical" evidence="12">
    <location>
        <begin position="7"/>
        <end position="24"/>
    </location>
</feature>
<feature type="transmembrane region" description="Helical" evidence="12">
    <location>
        <begin position="449"/>
        <end position="471"/>
    </location>
</feature>
<evidence type="ECO:0000256" key="8">
    <source>
        <dbReference type="ARBA" id="ARBA00053004"/>
    </source>
</evidence>
<dbReference type="AlphaFoldDB" id="A0A074LN49"/>
<dbReference type="InterPro" id="IPR050321">
    <property type="entry name" value="Glycosyltr_2/OpgH_subfam"/>
</dbReference>
<evidence type="ECO:0000256" key="4">
    <source>
        <dbReference type="ARBA" id="ARBA00022692"/>
    </source>
</evidence>
<keyword evidence="5" id="KW-0460">Magnesium</keyword>
<gene>
    <name evidence="14" type="ORF">EL17_02010</name>
</gene>
<evidence type="ECO:0000256" key="6">
    <source>
        <dbReference type="ARBA" id="ARBA00022989"/>
    </source>
</evidence>
<comment type="caution">
    <text evidence="14">The sequence shown here is derived from an EMBL/GenBank/DDBJ whole genome shotgun (WGS) entry which is preliminary data.</text>
</comment>
<dbReference type="GO" id="GO:0016758">
    <property type="term" value="F:hexosyltransferase activity"/>
    <property type="evidence" value="ECO:0007669"/>
    <property type="project" value="TreeGrafter"/>
</dbReference>
<dbReference type="Pfam" id="PF00535">
    <property type="entry name" value="Glycos_transf_2"/>
    <property type="match status" value="1"/>
</dbReference>
<feature type="transmembrane region" description="Helical" evidence="12">
    <location>
        <begin position="424"/>
        <end position="442"/>
    </location>
</feature>
<protein>
    <recommendedName>
        <fullName evidence="10">Beta-monoglucosyldiacylglycerol synthase</fullName>
        <ecNumber evidence="9">2.4.1.336</ecNumber>
    </recommendedName>
    <alternativeName>
        <fullName evidence="11">UDP-glucose:1,2-diacylglycerol 3-beta-D-glucosyltransferase</fullName>
    </alternativeName>
</protein>
<name>A0A074LN49_9BACT</name>
<evidence type="ECO:0000256" key="11">
    <source>
        <dbReference type="ARBA" id="ARBA00078564"/>
    </source>
</evidence>
<evidence type="ECO:0000256" key="7">
    <source>
        <dbReference type="ARBA" id="ARBA00023136"/>
    </source>
</evidence>
<keyword evidence="4 12" id="KW-0812">Transmembrane</keyword>
<proteinExistence type="predicted"/>
<dbReference type="InterPro" id="IPR001173">
    <property type="entry name" value="Glyco_trans_2-like"/>
</dbReference>
<reference evidence="14 15" key="1">
    <citation type="submission" date="2014-04" db="EMBL/GenBank/DDBJ databases">
        <title>Characterization and application of a salt tolerant electro-active bacterium.</title>
        <authorList>
            <person name="Yang L."/>
            <person name="Wei S."/>
            <person name="Tay Q.X.M."/>
        </authorList>
    </citation>
    <scope>NUCLEOTIDE SEQUENCE [LARGE SCALE GENOMIC DNA]</scope>
    <source>
        <strain evidence="14 15">LY1</strain>
    </source>
</reference>
<dbReference type="SUPFAM" id="SSF53448">
    <property type="entry name" value="Nucleotide-diphospho-sugar transferases"/>
    <property type="match status" value="1"/>
</dbReference>
<dbReference type="EMBL" id="JMIH01000013">
    <property type="protein sequence ID" value="KEO75337.1"/>
    <property type="molecule type" value="Genomic_DNA"/>
</dbReference>
<dbReference type="Proteomes" id="UP000027821">
    <property type="component" value="Unassembled WGS sequence"/>
</dbReference>
<feature type="transmembrane region" description="Helical" evidence="12">
    <location>
        <begin position="349"/>
        <end position="373"/>
    </location>
</feature>
<dbReference type="GO" id="GO:0005886">
    <property type="term" value="C:plasma membrane"/>
    <property type="evidence" value="ECO:0007669"/>
    <property type="project" value="TreeGrafter"/>
</dbReference>
<dbReference type="Gene3D" id="3.90.550.10">
    <property type="entry name" value="Spore Coat Polysaccharide Biosynthesis Protein SpsA, Chain A"/>
    <property type="match status" value="1"/>
</dbReference>
<evidence type="ECO:0000256" key="3">
    <source>
        <dbReference type="ARBA" id="ARBA00022679"/>
    </source>
</evidence>
<sequence>MESIFGIKSRISLLLLFPIILGVYYIPDLIIMILGISVVMTVVHIGYQLKWALRRYKKPTFKTLTAYPMISIHIPTHNEPAEVVIRTIQSCLRVDYPNYEIIVLDNNTTDEKLWKPVEQFCKKYALVKFRHYEKLSGFKAGALTKCLEITDPKAKYAFVVDADYQLYADSLNKAVGVAQGENACLVQFPQNYTSQDTIGGMNEEYNHYFKAFARGSNRSESMLSTGTLSLYSISAIQQVGGWKTFSITEDAEIGIKFHEHQLKTFYADILIGKGMLPNTLKDMRIQRERWAFGNIQCLRNLMFKKEVSIGKKIDIGIQLTAWVNFLGFSFLTLLSILMIFPFFKIQSFYSILYLVSINIGVYMIGKFFLFGFTTRFYSMVHFQTFLFHISMLDVHTFSWWDSMIGLKKPFKRTNKFLSEGGDTVFPIGLALLMTLMGICLIVKGMLIMGYVFIVFASINYMGLNLITLQFVKTTNYISQLNTVKP</sequence>
<keyword evidence="15" id="KW-1185">Reference proteome</keyword>
<keyword evidence="2" id="KW-0328">Glycosyltransferase</keyword>
<dbReference type="EC" id="2.4.1.336" evidence="9"/>
<dbReference type="eggNOG" id="COG1215">
    <property type="taxonomic scope" value="Bacteria"/>
</dbReference>
<dbReference type="STRING" id="1048983.EL17_02010"/>
<feature type="transmembrane region" description="Helical" evidence="12">
    <location>
        <begin position="321"/>
        <end position="343"/>
    </location>
</feature>
<evidence type="ECO:0000313" key="14">
    <source>
        <dbReference type="EMBL" id="KEO75337.1"/>
    </source>
</evidence>
<feature type="transmembrane region" description="Helical" evidence="12">
    <location>
        <begin position="30"/>
        <end position="49"/>
    </location>
</feature>
<feature type="domain" description="Glycosyltransferase 2-like" evidence="13">
    <location>
        <begin position="71"/>
        <end position="239"/>
    </location>
</feature>
<evidence type="ECO:0000313" key="15">
    <source>
        <dbReference type="Proteomes" id="UP000027821"/>
    </source>
</evidence>
<keyword evidence="3" id="KW-0808">Transferase</keyword>
<comment type="catalytic activity">
    <reaction evidence="8">
        <text>a 1,2-diacyl-sn-glycerol + UDP-alpha-D-glucose = a 1,2-diacyl-3-O-(beta-D-glucopyranosyl)-sn-glycerol + UDP + H(+)</text>
        <dbReference type="Rhea" id="RHEA:17285"/>
        <dbReference type="ChEBI" id="CHEBI:15378"/>
        <dbReference type="ChEBI" id="CHEBI:17815"/>
        <dbReference type="ChEBI" id="CHEBI:58223"/>
        <dbReference type="ChEBI" id="CHEBI:58885"/>
        <dbReference type="ChEBI" id="CHEBI:75799"/>
        <dbReference type="EC" id="2.4.1.336"/>
    </reaction>
</comment>
<dbReference type="FunFam" id="3.90.550.10:FF:000164">
    <property type="entry name" value="Beta-(1-3)-glucosyl transferase"/>
    <property type="match status" value="1"/>
</dbReference>
<comment type="subcellular location">
    <subcellularLocation>
        <location evidence="1">Membrane</location>
        <topology evidence="1">Multi-pass membrane protein</topology>
    </subcellularLocation>
</comment>
<dbReference type="PANTHER" id="PTHR43867">
    <property type="entry name" value="CELLULOSE SYNTHASE CATALYTIC SUBUNIT A [UDP-FORMING]"/>
    <property type="match status" value="1"/>
</dbReference>
<keyword evidence="7 12" id="KW-0472">Membrane</keyword>
<dbReference type="InterPro" id="IPR029044">
    <property type="entry name" value="Nucleotide-diphossugar_trans"/>
</dbReference>
<evidence type="ECO:0000259" key="13">
    <source>
        <dbReference type="Pfam" id="PF00535"/>
    </source>
</evidence>
<evidence type="ECO:0000256" key="10">
    <source>
        <dbReference type="ARBA" id="ARBA00068721"/>
    </source>
</evidence>
<dbReference type="OrthoDB" id="9768769at2"/>
<organism evidence="14 15">
    <name type="scientific">Anditalea andensis</name>
    <dbReference type="NCBI Taxonomy" id="1048983"/>
    <lineage>
        <taxon>Bacteria</taxon>
        <taxon>Pseudomonadati</taxon>
        <taxon>Bacteroidota</taxon>
        <taxon>Cytophagia</taxon>
        <taxon>Cytophagales</taxon>
        <taxon>Cytophagaceae</taxon>
        <taxon>Anditalea</taxon>
    </lineage>
</organism>